<evidence type="ECO:0000256" key="2">
    <source>
        <dbReference type="ARBA" id="ARBA00022448"/>
    </source>
</evidence>
<feature type="domain" description="TonB-dependent receptor plug" evidence="14">
    <location>
        <begin position="56"/>
        <end position="161"/>
    </location>
</feature>
<dbReference type="InterPro" id="IPR039426">
    <property type="entry name" value="TonB-dep_rcpt-like"/>
</dbReference>
<evidence type="ECO:0000256" key="8">
    <source>
        <dbReference type="ARBA" id="ARBA00023077"/>
    </source>
</evidence>
<comment type="similarity">
    <text evidence="11 12">Belongs to the TonB-dependent receptor family.</text>
</comment>
<accession>A0A6I2L5B5</accession>
<dbReference type="EMBL" id="WKJK01000009">
    <property type="protein sequence ID" value="MRW92084.1"/>
    <property type="molecule type" value="Genomic_DNA"/>
</dbReference>
<dbReference type="Pfam" id="PF00593">
    <property type="entry name" value="TonB_dep_Rec_b-barrel"/>
    <property type="match status" value="1"/>
</dbReference>
<evidence type="ECO:0000256" key="3">
    <source>
        <dbReference type="ARBA" id="ARBA00022452"/>
    </source>
</evidence>
<keyword evidence="4" id="KW-0410">Iron transport</keyword>
<dbReference type="Gene3D" id="2.40.170.20">
    <property type="entry name" value="TonB-dependent receptor, beta-barrel domain"/>
    <property type="match status" value="1"/>
</dbReference>
<keyword evidence="10 11" id="KW-0998">Cell outer membrane</keyword>
<dbReference type="PROSITE" id="PS52016">
    <property type="entry name" value="TONB_DEPENDENT_REC_3"/>
    <property type="match status" value="1"/>
</dbReference>
<keyword evidence="16" id="KW-1185">Reference proteome</keyword>
<dbReference type="GO" id="GO:0006826">
    <property type="term" value="P:iron ion transport"/>
    <property type="evidence" value="ECO:0007669"/>
    <property type="project" value="UniProtKB-KW"/>
</dbReference>
<evidence type="ECO:0000256" key="7">
    <source>
        <dbReference type="ARBA" id="ARBA00023065"/>
    </source>
</evidence>
<dbReference type="PANTHER" id="PTHR32552">
    <property type="entry name" value="FERRICHROME IRON RECEPTOR-RELATED"/>
    <property type="match status" value="1"/>
</dbReference>
<dbReference type="InterPro" id="IPR000531">
    <property type="entry name" value="Beta-barrel_TonB"/>
</dbReference>
<keyword evidence="9 11" id="KW-0472">Membrane</keyword>
<evidence type="ECO:0000313" key="15">
    <source>
        <dbReference type="EMBL" id="MRW92084.1"/>
    </source>
</evidence>
<evidence type="ECO:0000256" key="10">
    <source>
        <dbReference type="ARBA" id="ARBA00023237"/>
    </source>
</evidence>
<dbReference type="AlphaFoldDB" id="A0A6I2L5B5"/>
<dbReference type="PROSITE" id="PS51257">
    <property type="entry name" value="PROKAR_LIPOPROTEIN"/>
    <property type="match status" value="1"/>
</dbReference>
<keyword evidence="2 11" id="KW-0813">Transport</keyword>
<dbReference type="InterPro" id="IPR036942">
    <property type="entry name" value="Beta-barrel_TonB_sf"/>
</dbReference>
<keyword evidence="7" id="KW-0406">Ion transport</keyword>
<dbReference type="SUPFAM" id="SSF56935">
    <property type="entry name" value="Porins"/>
    <property type="match status" value="1"/>
</dbReference>
<dbReference type="Proteomes" id="UP000433309">
    <property type="component" value="Unassembled WGS sequence"/>
</dbReference>
<dbReference type="PANTHER" id="PTHR32552:SF81">
    <property type="entry name" value="TONB-DEPENDENT OUTER MEMBRANE RECEPTOR"/>
    <property type="match status" value="1"/>
</dbReference>
<keyword evidence="3 11" id="KW-1134">Transmembrane beta strand</keyword>
<evidence type="ECO:0000256" key="1">
    <source>
        <dbReference type="ARBA" id="ARBA00004571"/>
    </source>
</evidence>
<reference evidence="15 16" key="1">
    <citation type="submission" date="2019-11" db="EMBL/GenBank/DDBJ databases">
        <title>Novel species isolated from a subtropical stream in China.</title>
        <authorList>
            <person name="Lu H."/>
        </authorList>
    </citation>
    <scope>NUCLEOTIDE SEQUENCE [LARGE SCALE GENOMIC DNA]</scope>
    <source>
        <strain evidence="15 16">FT80W</strain>
    </source>
</reference>
<evidence type="ECO:0000313" key="16">
    <source>
        <dbReference type="Proteomes" id="UP000433309"/>
    </source>
</evidence>
<evidence type="ECO:0000256" key="11">
    <source>
        <dbReference type="PROSITE-ProRule" id="PRU01360"/>
    </source>
</evidence>
<dbReference type="InterPro" id="IPR012910">
    <property type="entry name" value="Plug_dom"/>
</dbReference>
<comment type="caution">
    <text evidence="15">The sequence shown here is derived from an EMBL/GenBank/DDBJ whole genome shotgun (WGS) entry which is preliminary data.</text>
</comment>
<feature type="domain" description="TonB-dependent receptor-like beta-barrel" evidence="13">
    <location>
        <begin position="277"/>
        <end position="732"/>
    </location>
</feature>
<dbReference type="RefSeq" id="WP_154379106.1">
    <property type="nucleotide sequence ID" value="NZ_WKJK01000009.1"/>
</dbReference>
<evidence type="ECO:0000256" key="9">
    <source>
        <dbReference type="ARBA" id="ARBA00023136"/>
    </source>
</evidence>
<name>A0A6I2L5B5_9BURK</name>
<keyword evidence="15" id="KW-0675">Receptor</keyword>
<evidence type="ECO:0000256" key="5">
    <source>
        <dbReference type="ARBA" id="ARBA00022692"/>
    </source>
</evidence>
<proteinExistence type="inferred from homology"/>
<dbReference type="Pfam" id="PF07715">
    <property type="entry name" value="Plug"/>
    <property type="match status" value="1"/>
</dbReference>
<keyword evidence="6" id="KW-0408">Iron</keyword>
<evidence type="ECO:0000256" key="4">
    <source>
        <dbReference type="ARBA" id="ARBA00022496"/>
    </source>
</evidence>
<dbReference type="GO" id="GO:0009279">
    <property type="term" value="C:cell outer membrane"/>
    <property type="evidence" value="ECO:0007669"/>
    <property type="project" value="UniProtKB-SubCell"/>
</dbReference>
<sequence length="771" mass="82205">MKPITNLLTTGGIVVGCVAAGSSMAQTTTSDAAKAAQDSGMTEVVITAERTAGVPSKTPIALSVISGDTLKERGIVNAADLQDMVPALIVGNQAHGVNVSIRGVSTTDLTSKGEQGVSFNLDGIPVSRPQVMGNAFFDLERVEVLRGPQGTLYGKSSTGGAINVITAKPQKEFDASASVDIGNYNARRAETMVNIPVTDNFALRAAVSVNSRDGYITESINKTSSLTSPKLDDEDNRNARISGLWEISKAASLLVTGTFGHVGGSGPGPVLYKSLLTQGSSAARQVYFNPYTPSMDDSYNGINAEFNLDLGAVHLTYDGGHSKFKANDLTDPSVIGSAANNDQFTWQEYHSNLTNDAHEIRLSNSTPQRLNWVAGVNYQRELNDERDQNWASTASCSPSMSASCNVPNPAIVGPTQHESKSVFGQVNFNATEALKYTVGARYSDDSMFRTASIVLGSGHTDVNGNPCAPGTACVGGGTVTRDDGSQAAKRLTWRLGADYQLGARQMVYGYVATGYKGGGFNDLDPATGKPGPYNPEKVLAYEAGYKGQLTPTLQYNSSVYYYDYKSYQVTSAAFFGFGAAGPVILIYTKTAPAKMAGWENELNWKITPNDKLGLTLAFERAHYGDLAVGFLASNQVDFSGKTMDSAPAATASLAYSHRWDLEAGGNVTLTFNTRYNSGYYKSDLAGLGDLGTNTYIHAPQQYKQDSFTRSDLALAYTAASGKYDIRAYVRNIEDKLQLNSIVPSTTADFDGGTTARVTAPRTFGVKVGMHY</sequence>
<gene>
    <name evidence="15" type="ORF">GJ699_18985</name>
</gene>
<evidence type="ECO:0000259" key="14">
    <source>
        <dbReference type="Pfam" id="PF07715"/>
    </source>
</evidence>
<keyword evidence="8 12" id="KW-0798">TonB box</keyword>
<comment type="subcellular location">
    <subcellularLocation>
        <location evidence="1 11">Cell outer membrane</location>
        <topology evidence="1 11">Multi-pass membrane protein</topology>
    </subcellularLocation>
</comment>
<keyword evidence="5 11" id="KW-0812">Transmembrane</keyword>
<evidence type="ECO:0000256" key="12">
    <source>
        <dbReference type="RuleBase" id="RU003357"/>
    </source>
</evidence>
<organism evidence="15 16">
    <name type="scientific">Duganella guangzhouensis</name>
    <dbReference type="NCBI Taxonomy" id="2666084"/>
    <lineage>
        <taxon>Bacteria</taxon>
        <taxon>Pseudomonadati</taxon>
        <taxon>Pseudomonadota</taxon>
        <taxon>Betaproteobacteria</taxon>
        <taxon>Burkholderiales</taxon>
        <taxon>Oxalobacteraceae</taxon>
        <taxon>Telluria group</taxon>
        <taxon>Duganella</taxon>
    </lineage>
</organism>
<protein>
    <submittedName>
        <fullName evidence="15">TonB-dependent receptor plug domain-containing protein</fullName>
    </submittedName>
</protein>
<evidence type="ECO:0000256" key="6">
    <source>
        <dbReference type="ARBA" id="ARBA00023004"/>
    </source>
</evidence>
<evidence type="ECO:0000259" key="13">
    <source>
        <dbReference type="Pfam" id="PF00593"/>
    </source>
</evidence>